<keyword evidence="5 7" id="KW-1133">Transmembrane helix</keyword>
<feature type="transmembrane region" description="Helical" evidence="7">
    <location>
        <begin position="372"/>
        <end position="392"/>
    </location>
</feature>
<dbReference type="InterPro" id="IPR020846">
    <property type="entry name" value="MFS_dom"/>
</dbReference>
<keyword evidence="4 7" id="KW-0812">Transmembrane</keyword>
<dbReference type="PANTHER" id="PTHR23513:SF6">
    <property type="entry name" value="MAJOR FACILITATOR SUPERFAMILY ASSOCIATED DOMAIN-CONTAINING PROTEIN"/>
    <property type="match status" value="1"/>
</dbReference>
<proteinExistence type="predicted"/>
<evidence type="ECO:0000256" key="2">
    <source>
        <dbReference type="ARBA" id="ARBA00022448"/>
    </source>
</evidence>
<evidence type="ECO:0000313" key="9">
    <source>
        <dbReference type="EMBL" id="GCE14592.1"/>
    </source>
</evidence>
<keyword evidence="10" id="KW-1185">Reference proteome</keyword>
<dbReference type="SUPFAM" id="SSF103473">
    <property type="entry name" value="MFS general substrate transporter"/>
    <property type="match status" value="1"/>
</dbReference>
<dbReference type="GO" id="GO:0005886">
    <property type="term" value="C:plasma membrane"/>
    <property type="evidence" value="ECO:0007669"/>
    <property type="project" value="UniProtKB-SubCell"/>
</dbReference>
<comment type="caution">
    <text evidence="9">The sequence shown here is derived from an EMBL/GenBank/DDBJ whole genome shotgun (WGS) entry which is preliminary data.</text>
</comment>
<dbReference type="InterPro" id="IPR022324">
    <property type="entry name" value="Bacilysin_exporter_BacE_put"/>
</dbReference>
<evidence type="ECO:0000256" key="3">
    <source>
        <dbReference type="ARBA" id="ARBA00022475"/>
    </source>
</evidence>
<dbReference type="PRINTS" id="PR01988">
    <property type="entry name" value="EXPORTERBACE"/>
</dbReference>
<evidence type="ECO:0000256" key="7">
    <source>
        <dbReference type="SAM" id="Phobius"/>
    </source>
</evidence>
<feature type="transmembrane region" description="Helical" evidence="7">
    <location>
        <begin position="20"/>
        <end position="41"/>
    </location>
</feature>
<dbReference type="OrthoDB" id="4544213at2"/>
<dbReference type="PANTHER" id="PTHR23513">
    <property type="entry name" value="INTEGRAL MEMBRANE EFFLUX PROTEIN-RELATED"/>
    <property type="match status" value="1"/>
</dbReference>
<dbReference type="AlphaFoldDB" id="A0A402A639"/>
<protein>
    <submittedName>
        <fullName evidence="9">MFS transporter</fullName>
    </submittedName>
</protein>
<evidence type="ECO:0000256" key="6">
    <source>
        <dbReference type="ARBA" id="ARBA00023136"/>
    </source>
</evidence>
<evidence type="ECO:0000259" key="8">
    <source>
        <dbReference type="PROSITE" id="PS50850"/>
    </source>
</evidence>
<dbReference type="Gene3D" id="1.20.1250.20">
    <property type="entry name" value="MFS general substrate transporter like domains"/>
    <property type="match status" value="1"/>
</dbReference>
<organism evidence="9 10">
    <name type="scientific">Tengunoibacter tsumagoiensis</name>
    <dbReference type="NCBI Taxonomy" id="2014871"/>
    <lineage>
        <taxon>Bacteria</taxon>
        <taxon>Bacillati</taxon>
        <taxon>Chloroflexota</taxon>
        <taxon>Ktedonobacteria</taxon>
        <taxon>Ktedonobacterales</taxon>
        <taxon>Dictyobacteraceae</taxon>
        <taxon>Tengunoibacter</taxon>
    </lineage>
</organism>
<dbReference type="InterPro" id="IPR036259">
    <property type="entry name" value="MFS_trans_sf"/>
</dbReference>
<evidence type="ECO:0000256" key="1">
    <source>
        <dbReference type="ARBA" id="ARBA00004651"/>
    </source>
</evidence>
<keyword evidence="2" id="KW-0813">Transport</keyword>
<gene>
    <name evidence="9" type="ORF">KTT_44510</name>
</gene>
<feature type="transmembrane region" description="Helical" evidence="7">
    <location>
        <begin position="285"/>
        <end position="303"/>
    </location>
</feature>
<dbReference type="GO" id="GO:0022857">
    <property type="term" value="F:transmembrane transporter activity"/>
    <property type="evidence" value="ECO:0007669"/>
    <property type="project" value="InterPro"/>
</dbReference>
<keyword evidence="6 7" id="KW-0472">Membrane</keyword>
<comment type="subcellular location">
    <subcellularLocation>
        <location evidence="1">Cell membrane</location>
        <topology evidence="1">Multi-pass membrane protein</topology>
    </subcellularLocation>
</comment>
<dbReference type="EMBL" id="BIFR01000002">
    <property type="protein sequence ID" value="GCE14592.1"/>
    <property type="molecule type" value="Genomic_DNA"/>
</dbReference>
<feature type="transmembrane region" description="Helical" evidence="7">
    <location>
        <begin position="222"/>
        <end position="243"/>
    </location>
</feature>
<dbReference type="InterPro" id="IPR010290">
    <property type="entry name" value="TM_effector"/>
</dbReference>
<dbReference type="Pfam" id="PF05977">
    <property type="entry name" value="MFS_3"/>
    <property type="match status" value="1"/>
</dbReference>
<name>A0A402A639_9CHLR</name>
<dbReference type="Proteomes" id="UP000287352">
    <property type="component" value="Unassembled WGS sequence"/>
</dbReference>
<feature type="transmembrane region" description="Helical" evidence="7">
    <location>
        <begin position="255"/>
        <end position="273"/>
    </location>
</feature>
<feature type="transmembrane region" description="Helical" evidence="7">
    <location>
        <begin position="169"/>
        <end position="188"/>
    </location>
</feature>
<evidence type="ECO:0000256" key="4">
    <source>
        <dbReference type="ARBA" id="ARBA00022692"/>
    </source>
</evidence>
<dbReference type="RefSeq" id="WP_126582147.1">
    <property type="nucleotide sequence ID" value="NZ_BIFR01000002.1"/>
</dbReference>
<evidence type="ECO:0000256" key="5">
    <source>
        <dbReference type="ARBA" id="ARBA00022989"/>
    </source>
</evidence>
<dbReference type="CDD" id="cd06173">
    <property type="entry name" value="MFS_MefA_like"/>
    <property type="match status" value="1"/>
</dbReference>
<accession>A0A402A639</accession>
<dbReference type="PROSITE" id="PS50850">
    <property type="entry name" value="MFS"/>
    <property type="match status" value="1"/>
</dbReference>
<feature type="domain" description="Major facilitator superfamily (MFS) profile" evidence="8">
    <location>
        <begin position="11"/>
        <end position="398"/>
    </location>
</feature>
<feature type="transmembrane region" description="Helical" evidence="7">
    <location>
        <begin position="309"/>
        <end position="326"/>
    </location>
</feature>
<feature type="transmembrane region" description="Helical" evidence="7">
    <location>
        <begin position="346"/>
        <end position="366"/>
    </location>
</feature>
<feature type="transmembrane region" description="Helical" evidence="7">
    <location>
        <begin position="47"/>
        <end position="70"/>
    </location>
</feature>
<keyword evidence="3" id="KW-1003">Cell membrane</keyword>
<reference evidence="10" key="1">
    <citation type="submission" date="2018-12" db="EMBL/GenBank/DDBJ databases">
        <title>Tengunoibacter tsumagoiensis gen. nov., sp. nov., Dictyobacter kobayashii sp. nov., D. alpinus sp. nov., and D. joshuensis sp. nov. and description of Dictyobacteraceae fam. nov. within the order Ktedonobacterales isolated from Tengu-no-mugimeshi.</title>
        <authorList>
            <person name="Wang C.M."/>
            <person name="Zheng Y."/>
            <person name="Sakai Y."/>
            <person name="Toyoda A."/>
            <person name="Minakuchi Y."/>
            <person name="Abe K."/>
            <person name="Yokota A."/>
            <person name="Yabe S."/>
        </authorList>
    </citation>
    <scope>NUCLEOTIDE SEQUENCE [LARGE SCALE GENOMIC DNA]</scope>
    <source>
        <strain evidence="10">Uno3</strain>
    </source>
</reference>
<sequence>MSKEPLWRNPNYQLLWMGQLISATGSQVSQLAFPLLILVLTHSPTDAGLIGALRVLPYLLFSLPAGVLVDRWDRKQLMLWCDVGRALCLASIPFAFIYGQPGLLQLYLVALIEGSLFVIFNLAEVASLSEIVPYPQLPDATAFNEVSTAMTTLIGPALGGALFSLQQMVPFMVDAISYAISVFTLAFLKRHFRQPREQSTRTLRKDLLEGLQWLWGHPQIRFLALIAGISNLLSANYLLILVVLAQHMHATTFEIGLIFTIGGIGGVLGGLLVPFLQKRLSFQSLLIGCFWLWALITACYLLAPNPFVLGLLSFVLFLSWPLANSIQMSYRLSIIPDALQGRVNSVFRLFAYSGQPVGLAITGWLIERVAVAPTVLLTAGGLALVALVTTCNRSFWRGLTRKSCP</sequence>
<evidence type="ECO:0000313" key="10">
    <source>
        <dbReference type="Proteomes" id="UP000287352"/>
    </source>
</evidence>